<evidence type="ECO:0000313" key="6">
    <source>
        <dbReference type="Proteomes" id="UP000219559"/>
    </source>
</evidence>
<evidence type="ECO:0000259" key="3">
    <source>
        <dbReference type="Pfam" id="PF25919"/>
    </source>
</evidence>
<evidence type="ECO:0000256" key="1">
    <source>
        <dbReference type="ARBA" id="ARBA00009477"/>
    </source>
</evidence>
<dbReference type="InterPro" id="IPR006143">
    <property type="entry name" value="RND_pump_MFP"/>
</dbReference>
<dbReference type="Proteomes" id="UP000219559">
    <property type="component" value="Unassembled WGS sequence"/>
</dbReference>
<dbReference type="Gene3D" id="2.40.50.100">
    <property type="match status" value="1"/>
</dbReference>
<dbReference type="AlphaFoldDB" id="A0A2A4GC37"/>
<reference evidence="5 6" key="1">
    <citation type="submission" date="2017-04" db="EMBL/GenBank/DDBJ databases">
        <title>A new member of the family Flavobacteriaceae isolated from ascidians.</title>
        <authorList>
            <person name="Chen L."/>
        </authorList>
    </citation>
    <scope>NUCLEOTIDE SEQUENCE [LARGE SCALE GENOMIC DNA]</scope>
    <source>
        <strain evidence="5 6">HQA918</strain>
    </source>
</reference>
<dbReference type="InterPro" id="IPR051909">
    <property type="entry name" value="MFP_Cation_Efflux"/>
</dbReference>
<comment type="similarity">
    <text evidence="1">Belongs to the membrane fusion protein (MFP) (TC 8.A.1) family.</text>
</comment>
<sequence>MKNKIYNILVLGMVVMAGGCKQTIKQEATEETPIQSPLTEEVSFTEMEFQERIPTSGTIDVPPANKALVTAMAGGYIEFSPLLVGDQVKKGQLMVTLKNPEFVSLQQSYLEVWGQIPYLEAEQERHKTLFEEGISSKKQYLKSASDYKTAQATLNGLSKQLELLNISVEKVKQGELSTVASVYAPLAGSITQVNVAKGMYVSAATEIFEIVNPDHIHLELRVFEKDILKVKKGQRISFSIPETGEQRYEAEVYLIGTTVNADRTIAIHAHLDDEDQPFLPGMFVEAEIITDAYQAPALPKSVLTEADGGFWVRMKKGGKKAVTIGQKQQGYVEIKNASEFEHGSVFQ</sequence>
<proteinExistence type="inferred from homology"/>
<dbReference type="GO" id="GO:0015679">
    <property type="term" value="P:plasma membrane copper ion transport"/>
    <property type="evidence" value="ECO:0007669"/>
    <property type="project" value="TreeGrafter"/>
</dbReference>
<protein>
    <submittedName>
        <fullName evidence="5">Uncharacterized protein</fullName>
    </submittedName>
</protein>
<dbReference type="Pfam" id="PF25954">
    <property type="entry name" value="Beta-barrel_RND_2"/>
    <property type="match status" value="1"/>
</dbReference>
<dbReference type="GO" id="GO:0060003">
    <property type="term" value="P:copper ion export"/>
    <property type="evidence" value="ECO:0007669"/>
    <property type="project" value="TreeGrafter"/>
</dbReference>
<dbReference type="PANTHER" id="PTHR30097">
    <property type="entry name" value="CATION EFFLUX SYSTEM PROTEIN CUSB"/>
    <property type="match status" value="1"/>
</dbReference>
<keyword evidence="6" id="KW-1185">Reference proteome</keyword>
<dbReference type="OrthoDB" id="9814657at2"/>
<dbReference type="GO" id="GO:0016020">
    <property type="term" value="C:membrane"/>
    <property type="evidence" value="ECO:0007669"/>
    <property type="project" value="InterPro"/>
</dbReference>
<feature type="domain" description="CusB-like barrel-sandwich hybrid" evidence="3">
    <location>
        <begin position="67"/>
        <end position="210"/>
    </location>
</feature>
<dbReference type="GO" id="GO:0022857">
    <property type="term" value="F:transmembrane transporter activity"/>
    <property type="evidence" value="ECO:0007669"/>
    <property type="project" value="InterPro"/>
</dbReference>
<dbReference type="EMBL" id="NBWU01000001">
    <property type="protein sequence ID" value="PCE66167.1"/>
    <property type="molecule type" value="Genomic_DNA"/>
</dbReference>
<dbReference type="InterPro" id="IPR058792">
    <property type="entry name" value="Beta-barrel_RND_2"/>
</dbReference>
<dbReference type="GO" id="GO:0030313">
    <property type="term" value="C:cell envelope"/>
    <property type="evidence" value="ECO:0007669"/>
    <property type="project" value="TreeGrafter"/>
</dbReference>
<dbReference type="Pfam" id="PF25919">
    <property type="entry name" value="BSH_CusB"/>
    <property type="match status" value="1"/>
</dbReference>
<comment type="caution">
    <text evidence="5">The sequence shown here is derived from an EMBL/GenBank/DDBJ whole genome shotgun (WGS) entry which is preliminary data.</text>
</comment>
<evidence type="ECO:0000256" key="2">
    <source>
        <dbReference type="ARBA" id="ARBA00022448"/>
    </source>
</evidence>
<dbReference type="InterPro" id="IPR058790">
    <property type="entry name" value="BSH_CusB"/>
</dbReference>
<dbReference type="Gene3D" id="2.40.30.170">
    <property type="match status" value="1"/>
</dbReference>
<dbReference type="PANTHER" id="PTHR30097:SF4">
    <property type="entry name" value="SLR6042 PROTEIN"/>
    <property type="match status" value="1"/>
</dbReference>
<evidence type="ECO:0000259" key="4">
    <source>
        <dbReference type="Pfam" id="PF25954"/>
    </source>
</evidence>
<dbReference type="RefSeq" id="WP_097441689.1">
    <property type="nucleotide sequence ID" value="NZ_NBWU01000001.1"/>
</dbReference>
<dbReference type="PROSITE" id="PS51257">
    <property type="entry name" value="PROKAR_LIPOPROTEIN"/>
    <property type="match status" value="1"/>
</dbReference>
<dbReference type="SUPFAM" id="SSF111369">
    <property type="entry name" value="HlyD-like secretion proteins"/>
    <property type="match status" value="1"/>
</dbReference>
<name>A0A2A4GC37_9FLAO</name>
<evidence type="ECO:0000313" key="5">
    <source>
        <dbReference type="EMBL" id="PCE66167.1"/>
    </source>
</evidence>
<accession>A0A2A4GC37</accession>
<gene>
    <name evidence="5" type="ORF">B7P33_02400</name>
</gene>
<keyword evidence="2" id="KW-0813">Transport</keyword>
<dbReference type="NCBIfam" id="TIGR01730">
    <property type="entry name" value="RND_mfp"/>
    <property type="match status" value="1"/>
</dbReference>
<organism evidence="5 6">
    <name type="scientific">Sediminicola luteus</name>
    <dbReference type="NCBI Taxonomy" id="319238"/>
    <lineage>
        <taxon>Bacteria</taxon>
        <taxon>Pseudomonadati</taxon>
        <taxon>Bacteroidota</taxon>
        <taxon>Flavobacteriia</taxon>
        <taxon>Flavobacteriales</taxon>
        <taxon>Flavobacteriaceae</taxon>
        <taxon>Sediminicola</taxon>
    </lineage>
</organism>
<feature type="domain" description="CusB-like beta-barrel" evidence="4">
    <location>
        <begin position="218"/>
        <end position="288"/>
    </location>
</feature>